<dbReference type="FunFam" id="1.10.340.30:FF:000009">
    <property type="entry name" value="DNA-3-methyladenine glycosylase I"/>
    <property type="match status" value="1"/>
</dbReference>
<feature type="binding site" evidence="9">
    <location>
        <position position="181"/>
    </location>
    <ligand>
        <name>Zn(2+)</name>
        <dbReference type="ChEBI" id="CHEBI:29105"/>
    </ligand>
</feature>
<dbReference type="Proteomes" id="UP000811899">
    <property type="component" value="Unassembled WGS sequence"/>
</dbReference>
<keyword evidence="3" id="KW-0378">Hydrolase</keyword>
<dbReference type="AlphaFoldDB" id="A0AAW4LAC1"/>
<evidence type="ECO:0000256" key="3">
    <source>
        <dbReference type="ARBA" id="ARBA00022801"/>
    </source>
</evidence>
<feature type="binding site" evidence="9">
    <location>
        <position position="19"/>
    </location>
    <ligand>
        <name>Zn(2+)</name>
        <dbReference type="ChEBI" id="CHEBI:29105"/>
    </ligand>
</feature>
<comment type="catalytic activity">
    <reaction evidence="6">
        <text>Hydrolysis of alkylated DNA, releasing 3-methyladenine.</text>
        <dbReference type="EC" id="3.2.2.20"/>
    </reaction>
</comment>
<keyword evidence="4 9" id="KW-0862">Zinc</keyword>
<dbReference type="NCBIfam" id="TIGR00624">
    <property type="entry name" value="tag"/>
    <property type="match status" value="1"/>
</dbReference>
<keyword evidence="11" id="KW-1185">Reference proteome</keyword>
<proteinExistence type="predicted"/>
<accession>A0AAW4LAC1</accession>
<evidence type="ECO:0000256" key="2">
    <source>
        <dbReference type="ARBA" id="ARBA00022763"/>
    </source>
</evidence>
<dbReference type="Pfam" id="PF03352">
    <property type="entry name" value="Adenine_glyco"/>
    <property type="match status" value="1"/>
</dbReference>
<dbReference type="GO" id="GO:0006284">
    <property type="term" value="P:base-excision repair"/>
    <property type="evidence" value="ECO:0007669"/>
    <property type="project" value="InterPro"/>
</dbReference>
<evidence type="ECO:0000256" key="5">
    <source>
        <dbReference type="ARBA" id="ARBA00023204"/>
    </source>
</evidence>
<comment type="caution">
    <text evidence="10">The sequence shown here is derived from an EMBL/GenBank/DDBJ whole genome shotgun (WGS) entry which is preliminary data.</text>
</comment>
<reference evidence="10 11" key="1">
    <citation type="submission" date="2021-05" db="EMBL/GenBank/DDBJ databases">
        <title>The draft genome of Geobacter pelophilus DSM 12255.</title>
        <authorList>
            <person name="Xu Z."/>
            <person name="Masuda Y."/>
            <person name="Itoh H."/>
            <person name="Senoo K."/>
        </authorList>
    </citation>
    <scope>NUCLEOTIDE SEQUENCE [LARGE SCALE GENOMIC DNA]</scope>
    <source>
        <strain evidence="10 11">DSM 12255</strain>
    </source>
</reference>
<keyword evidence="5" id="KW-0234">DNA repair</keyword>
<keyword evidence="2" id="KW-0227">DNA damage</keyword>
<dbReference type="GO" id="GO:0008725">
    <property type="term" value="F:DNA-3-methyladenine glycosylase activity"/>
    <property type="evidence" value="ECO:0007669"/>
    <property type="project" value="UniProtKB-EC"/>
</dbReference>
<evidence type="ECO:0000256" key="6">
    <source>
        <dbReference type="ARBA" id="ARBA00052558"/>
    </source>
</evidence>
<evidence type="ECO:0000313" key="11">
    <source>
        <dbReference type="Proteomes" id="UP000811899"/>
    </source>
</evidence>
<dbReference type="PANTHER" id="PTHR31116">
    <property type="entry name" value="OS04G0501200 PROTEIN"/>
    <property type="match status" value="1"/>
</dbReference>
<feature type="binding site" evidence="9">
    <location>
        <position position="177"/>
    </location>
    <ligand>
        <name>Zn(2+)</name>
        <dbReference type="ChEBI" id="CHEBI:29105"/>
    </ligand>
</feature>
<keyword evidence="1 9" id="KW-0479">Metal-binding</keyword>
<protein>
    <recommendedName>
        <fullName evidence="8">DNA-3-methyladenine glycosylase I</fullName>
        <ecNumber evidence="8">3.2.2.20</ecNumber>
    </recommendedName>
</protein>
<feature type="binding site" evidence="9">
    <location>
        <position position="6"/>
    </location>
    <ligand>
        <name>Zn(2+)</name>
        <dbReference type="ChEBI" id="CHEBI:29105"/>
    </ligand>
</feature>
<sequence>MPPTRCAWVGSDPLYQSYHDQEWGVPVHDDRLLFEFLTLEGAQAGLSWITILRKREAYRAAFAGFDPAVVARFDEAKTAELMANSGIVRNRLKIASTITNARAFLKVQEEFGSFDAYQWRFVDGAPIQNAWQSIKEVPASTPLSDAMSRDLKQRGFRFVGSTICYAHMQGIGMVNDHTCDCFRWRELGGG</sequence>
<dbReference type="EC" id="3.2.2.20" evidence="8"/>
<dbReference type="SUPFAM" id="SSF48150">
    <property type="entry name" value="DNA-glycosylase"/>
    <property type="match status" value="1"/>
</dbReference>
<dbReference type="InterPro" id="IPR011257">
    <property type="entry name" value="DNA_glycosylase"/>
</dbReference>
<comment type="function">
    <text evidence="7">Hydrolysis of the deoxyribose N-glycosidic bond to excise 3-methyladenine from the damaged DNA polymer formed by alkylation lesions.</text>
</comment>
<evidence type="ECO:0000256" key="1">
    <source>
        <dbReference type="ARBA" id="ARBA00022723"/>
    </source>
</evidence>
<evidence type="ECO:0000256" key="9">
    <source>
        <dbReference type="PIRSR" id="PIRSR604597-1"/>
    </source>
</evidence>
<dbReference type="GO" id="GO:0046872">
    <property type="term" value="F:metal ion binding"/>
    <property type="evidence" value="ECO:0007669"/>
    <property type="project" value="UniProtKB-KW"/>
</dbReference>
<dbReference type="RefSeq" id="WP_214171758.1">
    <property type="nucleotide sequence ID" value="NZ_JAHCVJ010000004.1"/>
</dbReference>
<evidence type="ECO:0000313" key="10">
    <source>
        <dbReference type="EMBL" id="MBT0664989.1"/>
    </source>
</evidence>
<evidence type="ECO:0000256" key="7">
    <source>
        <dbReference type="ARBA" id="ARBA00057608"/>
    </source>
</evidence>
<dbReference type="InterPro" id="IPR005019">
    <property type="entry name" value="Adenine_glyco"/>
</dbReference>
<evidence type="ECO:0000256" key="4">
    <source>
        <dbReference type="ARBA" id="ARBA00022833"/>
    </source>
</evidence>
<evidence type="ECO:0000256" key="8">
    <source>
        <dbReference type="ARBA" id="ARBA00066766"/>
    </source>
</evidence>
<name>A0AAW4LAC1_9BACT</name>
<dbReference type="EMBL" id="JAHCVJ010000004">
    <property type="protein sequence ID" value="MBT0664989.1"/>
    <property type="molecule type" value="Genomic_DNA"/>
</dbReference>
<organism evidence="10 11">
    <name type="scientific">Geoanaerobacter pelophilus</name>
    <dbReference type="NCBI Taxonomy" id="60036"/>
    <lineage>
        <taxon>Bacteria</taxon>
        <taxon>Pseudomonadati</taxon>
        <taxon>Thermodesulfobacteriota</taxon>
        <taxon>Desulfuromonadia</taxon>
        <taxon>Geobacterales</taxon>
        <taxon>Geobacteraceae</taxon>
        <taxon>Geoanaerobacter</taxon>
    </lineage>
</organism>
<gene>
    <name evidence="10" type="ORF">KI809_11850</name>
</gene>
<dbReference type="PANTHER" id="PTHR31116:SF29">
    <property type="entry name" value="DNA GLYCOSYLASE SUPERFAMILY PROTEIN"/>
    <property type="match status" value="1"/>
</dbReference>
<dbReference type="InterPro" id="IPR004597">
    <property type="entry name" value="Tag"/>
</dbReference>
<dbReference type="Gene3D" id="1.10.340.30">
    <property type="entry name" value="Hypothetical protein, domain 2"/>
    <property type="match status" value="1"/>
</dbReference>